<gene>
    <name evidence="7" type="ORF">SLS63_001886</name>
</gene>
<feature type="transmembrane region" description="Helical" evidence="6">
    <location>
        <begin position="105"/>
        <end position="130"/>
    </location>
</feature>
<feature type="region of interest" description="Disordered" evidence="5">
    <location>
        <begin position="509"/>
        <end position="529"/>
    </location>
</feature>
<reference evidence="7 8" key="1">
    <citation type="submission" date="2024-02" db="EMBL/GenBank/DDBJ databases">
        <title>De novo assembly and annotation of 12 fungi associated with fruit tree decline syndrome in Ontario, Canada.</title>
        <authorList>
            <person name="Sulman M."/>
            <person name="Ellouze W."/>
            <person name="Ilyukhin E."/>
        </authorList>
    </citation>
    <scope>NUCLEOTIDE SEQUENCE [LARGE SCALE GENOMIC DNA]</scope>
    <source>
        <strain evidence="7 8">M169</strain>
    </source>
</reference>
<dbReference type="SUPFAM" id="SSF103473">
    <property type="entry name" value="MFS general substrate transporter"/>
    <property type="match status" value="1"/>
</dbReference>
<feature type="transmembrane region" description="Helical" evidence="6">
    <location>
        <begin position="432"/>
        <end position="452"/>
    </location>
</feature>
<dbReference type="PROSITE" id="PS00217">
    <property type="entry name" value="SUGAR_TRANSPORT_2"/>
    <property type="match status" value="1"/>
</dbReference>
<evidence type="ECO:0000256" key="5">
    <source>
        <dbReference type="SAM" id="MobiDB-lite"/>
    </source>
</evidence>
<dbReference type="Proteomes" id="UP001430848">
    <property type="component" value="Unassembled WGS sequence"/>
</dbReference>
<feature type="transmembrane region" description="Helical" evidence="6">
    <location>
        <begin position="373"/>
        <end position="394"/>
    </location>
</feature>
<evidence type="ECO:0000256" key="2">
    <source>
        <dbReference type="ARBA" id="ARBA00022692"/>
    </source>
</evidence>
<name>A0ABR1PLW9_DIAER</name>
<dbReference type="EMBL" id="JAKNSF020000004">
    <property type="protein sequence ID" value="KAK7739540.1"/>
    <property type="molecule type" value="Genomic_DNA"/>
</dbReference>
<dbReference type="InterPro" id="IPR005829">
    <property type="entry name" value="Sugar_transporter_CS"/>
</dbReference>
<keyword evidence="4 6" id="KW-0472">Membrane</keyword>
<evidence type="ECO:0000256" key="4">
    <source>
        <dbReference type="ARBA" id="ARBA00023136"/>
    </source>
</evidence>
<evidence type="ECO:0000256" key="1">
    <source>
        <dbReference type="ARBA" id="ARBA00004141"/>
    </source>
</evidence>
<feature type="transmembrane region" description="Helical" evidence="6">
    <location>
        <begin position="401"/>
        <end position="420"/>
    </location>
</feature>
<evidence type="ECO:0000256" key="3">
    <source>
        <dbReference type="ARBA" id="ARBA00022989"/>
    </source>
</evidence>
<dbReference type="InterPro" id="IPR036259">
    <property type="entry name" value="MFS_trans_sf"/>
</dbReference>
<evidence type="ECO:0000313" key="8">
    <source>
        <dbReference type="Proteomes" id="UP001430848"/>
    </source>
</evidence>
<feature type="transmembrane region" description="Helical" evidence="6">
    <location>
        <begin position="160"/>
        <end position="182"/>
    </location>
</feature>
<dbReference type="InterPro" id="IPR005828">
    <property type="entry name" value="MFS_sugar_transport-like"/>
</dbReference>
<evidence type="ECO:0008006" key="9">
    <source>
        <dbReference type="Google" id="ProtNLM"/>
    </source>
</evidence>
<keyword evidence="2 6" id="KW-0812">Transmembrane</keyword>
<comment type="subcellular location">
    <subcellularLocation>
        <location evidence="1">Membrane</location>
        <topology evidence="1">Multi-pass membrane protein</topology>
    </subcellularLocation>
</comment>
<evidence type="ECO:0000313" key="7">
    <source>
        <dbReference type="EMBL" id="KAK7739540.1"/>
    </source>
</evidence>
<evidence type="ECO:0000256" key="6">
    <source>
        <dbReference type="SAM" id="Phobius"/>
    </source>
</evidence>
<dbReference type="Pfam" id="PF00083">
    <property type="entry name" value="Sugar_tr"/>
    <property type="match status" value="1"/>
</dbReference>
<proteinExistence type="predicted"/>
<comment type="caution">
    <text evidence="7">The sequence shown here is derived from an EMBL/GenBank/DDBJ whole genome shotgun (WGS) entry which is preliminary data.</text>
</comment>
<feature type="compositionally biased region" description="Gly residues" evidence="5">
    <location>
        <begin position="510"/>
        <end position="520"/>
    </location>
</feature>
<feature type="transmembrane region" description="Helical" evidence="6">
    <location>
        <begin position="343"/>
        <end position="361"/>
    </location>
</feature>
<organism evidence="7 8">
    <name type="scientific">Diaporthe eres</name>
    <name type="common">Phomopsis oblonga</name>
    <dbReference type="NCBI Taxonomy" id="83184"/>
    <lineage>
        <taxon>Eukaryota</taxon>
        <taxon>Fungi</taxon>
        <taxon>Dikarya</taxon>
        <taxon>Ascomycota</taxon>
        <taxon>Pezizomycotina</taxon>
        <taxon>Sordariomycetes</taxon>
        <taxon>Sordariomycetidae</taxon>
        <taxon>Diaporthales</taxon>
        <taxon>Diaporthaceae</taxon>
        <taxon>Diaporthe</taxon>
        <taxon>Diaporthe eres species complex</taxon>
    </lineage>
</organism>
<feature type="transmembrane region" description="Helical" evidence="6">
    <location>
        <begin position="64"/>
        <end position="85"/>
    </location>
</feature>
<dbReference type="Gene3D" id="1.20.1250.20">
    <property type="entry name" value="MFS general substrate transporter like domains"/>
    <property type="match status" value="3"/>
</dbReference>
<keyword evidence="8" id="KW-1185">Reference proteome</keyword>
<protein>
    <recommendedName>
        <fullName evidence="9">Phosphate transporter</fullName>
    </recommendedName>
</protein>
<dbReference type="PANTHER" id="PTHR24064">
    <property type="entry name" value="SOLUTE CARRIER FAMILY 22 MEMBER"/>
    <property type="match status" value="1"/>
</dbReference>
<feature type="transmembrane region" description="Helical" evidence="6">
    <location>
        <begin position="252"/>
        <end position="272"/>
    </location>
</feature>
<keyword evidence="3 6" id="KW-1133">Transmembrane helix</keyword>
<accession>A0ABR1PLW9</accession>
<sequence>MLTNTRSQDRQQLRYELDLNSWNLRIWGVAASGFLTDSYNLFASNVILTSITFVYFPDQRWPGLVINLFTLFGSWRFVMGVGIGAEYPLSAVITSEWSSTSSRATMISSVFMMQPVGQALAQLVGLWVVIGQNNRYDLQGMQCGINDKYEHECKQIIDGIWRIVIGSGCVPALLAIIFRFFLYDCGLYSLEVKAKPGTAFRDTQRVYGAPPPAVNVDSPYSPGGFQAQPFQFMPIQFSREDLYHYFITDGNWYYLLGTSATWFFLDVSFYGFSLDKGSTLADLWATSLKPAVTPDLSCWNSTLDGGNSTIPLWNEYGIPAWQTDYANPCSTIYDTLLDQAKQYLLTVSIASIAGTACYTFAANRLHRRHFLTASFLLLMVLFLITGGVIFPTSYRCTCHGISAAAGKIGSMVAVLVVYGINAGYKSSTRQGLIFLLFSLFMAMGAVCSWAYLPDIQRRVLDRETGKPLRLENKNLEDLGEGRERARRDGEVVTVGEKLRELRRRRRGAGFSLGSGSGGQEVRGQDIGMR</sequence>